<reference evidence="5 6" key="1">
    <citation type="submission" date="2019-07" db="EMBL/GenBank/DDBJ databases">
        <title>Lentzea xizangensis sp. nov., isolated from Qinghai-Tibetan Plateau Soils.</title>
        <authorList>
            <person name="Huang J."/>
        </authorList>
    </citation>
    <scope>NUCLEOTIDE SEQUENCE [LARGE SCALE GENOMIC DNA]</scope>
    <source>
        <strain evidence="5 6">FXJ1.1311</strain>
    </source>
</reference>
<keyword evidence="6" id="KW-1185">Reference proteome</keyword>
<evidence type="ECO:0000313" key="5">
    <source>
        <dbReference type="EMBL" id="TWP51964.1"/>
    </source>
</evidence>
<accession>A0A563EXV3</accession>
<keyword evidence="3 4" id="KW-0408">Iron</keyword>
<keyword evidence="4" id="KW-0503">Monooxygenase</keyword>
<dbReference type="GO" id="GO:0005506">
    <property type="term" value="F:iron ion binding"/>
    <property type="evidence" value="ECO:0007669"/>
    <property type="project" value="InterPro"/>
</dbReference>
<dbReference type="EMBL" id="VOBR01000007">
    <property type="protein sequence ID" value="TWP51964.1"/>
    <property type="molecule type" value="Genomic_DNA"/>
</dbReference>
<organism evidence="5 6">
    <name type="scientific">Lentzea tibetensis</name>
    <dbReference type="NCBI Taxonomy" id="2591470"/>
    <lineage>
        <taxon>Bacteria</taxon>
        <taxon>Bacillati</taxon>
        <taxon>Actinomycetota</taxon>
        <taxon>Actinomycetes</taxon>
        <taxon>Pseudonocardiales</taxon>
        <taxon>Pseudonocardiaceae</taxon>
        <taxon>Lentzea</taxon>
    </lineage>
</organism>
<dbReference type="OrthoDB" id="5290182at2"/>
<evidence type="ECO:0000256" key="2">
    <source>
        <dbReference type="ARBA" id="ARBA00010617"/>
    </source>
</evidence>
<dbReference type="InterPro" id="IPR002401">
    <property type="entry name" value="Cyt_P450_E_grp-I"/>
</dbReference>
<dbReference type="AlphaFoldDB" id="A0A563EXV3"/>
<dbReference type="PANTHER" id="PTHR24305:SF166">
    <property type="entry name" value="CYTOCHROME P450 12A4, MITOCHONDRIAL-RELATED"/>
    <property type="match status" value="1"/>
</dbReference>
<keyword evidence="3 4" id="KW-0479">Metal-binding</keyword>
<dbReference type="PRINTS" id="PR00385">
    <property type="entry name" value="P450"/>
</dbReference>
<dbReference type="PANTHER" id="PTHR24305">
    <property type="entry name" value="CYTOCHROME P450"/>
    <property type="match status" value="1"/>
</dbReference>
<dbReference type="InterPro" id="IPR036396">
    <property type="entry name" value="Cyt_P450_sf"/>
</dbReference>
<feature type="binding site" description="axial binding residue" evidence="3">
    <location>
        <position position="320"/>
    </location>
    <ligand>
        <name>heme</name>
        <dbReference type="ChEBI" id="CHEBI:30413"/>
    </ligand>
    <ligandPart>
        <name>Fe</name>
        <dbReference type="ChEBI" id="CHEBI:18248"/>
    </ligandPart>
</feature>
<comment type="cofactor">
    <cofactor evidence="1 3">
        <name>heme</name>
        <dbReference type="ChEBI" id="CHEBI:30413"/>
    </cofactor>
</comment>
<sequence length="374" mass="42378">MNRQELRLALRMIPFLNELDGDAHGVLQLREKRWLVWHPDVVASLWRNDRTLGHPKSRTLSPLLGNGSMLWMDGPEHAEYRRFIGPALRGRNLVRYEEIIHELVGRTIEELRPGDRVGLAEWTRKLTLRVVGRIVLGVDDDVLLQAFSKWLDRRLGNRARTLAHRFLGRGVPRFDDEVDRMLLDRARNAEPPALAALLPPTNLRDQLVSLLFAGHETTAGATAWTFYWLDRNPELCEEIQAGDEELLTATIMESLRLCPPATLAGNRSTPTGLVLTPSIYLAHRRKESFPDPKSFDPHRFLGKRPPSSHFFPFGGGVRHCLGMDLALLEIRLIVTALLRRRQVRCLRPRSCAPQLRGAAMAPPPGLAMVTTCRP</sequence>
<dbReference type="Gene3D" id="1.10.630.10">
    <property type="entry name" value="Cytochrome P450"/>
    <property type="match status" value="1"/>
</dbReference>
<evidence type="ECO:0000256" key="3">
    <source>
        <dbReference type="PIRSR" id="PIRSR602401-1"/>
    </source>
</evidence>
<dbReference type="Pfam" id="PF00067">
    <property type="entry name" value="p450"/>
    <property type="match status" value="1"/>
</dbReference>
<comment type="similarity">
    <text evidence="2 4">Belongs to the cytochrome P450 family.</text>
</comment>
<dbReference type="RefSeq" id="WP_146351909.1">
    <property type="nucleotide sequence ID" value="NZ_VOBR01000007.1"/>
</dbReference>
<dbReference type="SUPFAM" id="SSF48264">
    <property type="entry name" value="Cytochrome P450"/>
    <property type="match status" value="1"/>
</dbReference>
<proteinExistence type="inferred from homology"/>
<dbReference type="InterPro" id="IPR001128">
    <property type="entry name" value="Cyt_P450"/>
</dbReference>
<dbReference type="GO" id="GO:0016705">
    <property type="term" value="F:oxidoreductase activity, acting on paired donors, with incorporation or reduction of molecular oxygen"/>
    <property type="evidence" value="ECO:0007669"/>
    <property type="project" value="InterPro"/>
</dbReference>
<dbReference type="InterPro" id="IPR017972">
    <property type="entry name" value="Cyt_P450_CS"/>
</dbReference>
<gene>
    <name evidence="5" type="ORF">FKR81_14105</name>
</gene>
<protein>
    <submittedName>
        <fullName evidence="5">Cytochrome P450</fullName>
    </submittedName>
</protein>
<evidence type="ECO:0000256" key="1">
    <source>
        <dbReference type="ARBA" id="ARBA00001971"/>
    </source>
</evidence>
<dbReference type="Proteomes" id="UP000316639">
    <property type="component" value="Unassembled WGS sequence"/>
</dbReference>
<comment type="caution">
    <text evidence="5">The sequence shown here is derived from an EMBL/GenBank/DDBJ whole genome shotgun (WGS) entry which is preliminary data.</text>
</comment>
<keyword evidence="4" id="KW-0560">Oxidoreductase</keyword>
<dbReference type="GO" id="GO:0020037">
    <property type="term" value="F:heme binding"/>
    <property type="evidence" value="ECO:0007669"/>
    <property type="project" value="InterPro"/>
</dbReference>
<dbReference type="GO" id="GO:0004497">
    <property type="term" value="F:monooxygenase activity"/>
    <property type="evidence" value="ECO:0007669"/>
    <property type="project" value="UniProtKB-KW"/>
</dbReference>
<dbReference type="PROSITE" id="PS00086">
    <property type="entry name" value="CYTOCHROME_P450"/>
    <property type="match status" value="1"/>
</dbReference>
<dbReference type="PRINTS" id="PR00463">
    <property type="entry name" value="EP450I"/>
</dbReference>
<dbReference type="InterPro" id="IPR050121">
    <property type="entry name" value="Cytochrome_P450_monoxygenase"/>
</dbReference>
<keyword evidence="3 4" id="KW-0349">Heme</keyword>
<name>A0A563EXV3_9PSEU</name>
<evidence type="ECO:0000256" key="4">
    <source>
        <dbReference type="RuleBase" id="RU000461"/>
    </source>
</evidence>
<evidence type="ECO:0000313" key="6">
    <source>
        <dbReference type="Proteomes" id="UP000316639"/>
    </source>
</evidence>